<evidence type="ECO:0000313" key="9">
    <source>
        <dbReference type="Proteomes" id="UP000235672"/>
    </source>
</evidence>
<dbReference type="InterPro" id="IPR024077">
    <property type="entry name" value="Neurolysin/TOP_dom2"/>
</dbReference>
<dbReference type="InterPro" id="IPR001567">
    <property type="entry name" value="Pept_M3A_M3B_dom"/>
</dbReference>
<dbReference type="GO" id="GO:0004222">
    <property type="term" value="F:metalloendopeptidase activity"/>
    <property type="evidence" value="ECO:0007669"/>
    <property type="project" value="InterPro"/>
</dbReference>
<evidence type="ECO:0000259" key="7">
    <source>
        <dbReference type="Pfam" id="PF01432"/>
    </source>
</evidence>
<dbReference type="SUPFAM" id="SSF55486">
    <property type="entry name" value="Metalloproteases ('zincins'), catalytic domain"/>
    <property type="match status" value="1"/>
</dbReference>
<dbReference type="Pfam" id="PF01432">
    <property type="entry name" value="Peptidase_M3"/>
    <property type="match status" value="1"/>
</dbReference>
<dbReference type="GO" id="GO:0046872">
    <property type="term" value="F:metal ion binding"/>
    <property type="evidence" value="ECO:0007669"/>
    <property type="project" value="UniProtKB-UniRule"/>
</dbReference>
<dbReference type="AlphaFoldDB" id="A0A2J6Q0K9"/>
<gene>
    <name evidence="8" type="ORF">NA56DRAFT_705055</name>
</gene>
<evidence type="ECO:0000256" key="2">
    <source>
        <dbReference type="ARBA" id="ARBA00022723"/>
    </source>
</evidence>
<dbReference type="EMBL" id="KZ613487">
    <property type="protein sequence ID" value="PMD19823.1"/>
    <property type="molecule type" value="Genomic_DNA"/>
</dbReference>
<name>A0A2J6Q0K9_9HELO</name>
<dbReference type="Gene3D" id="1.10.1370.10">
    <property type="entry name" value="Neurolysin, domain 3"/>
    <property type="match status" value="1"/>
</dbReference>
<evidence type="ECO:0000313" key="8">
    <source>
        <dbReference type="EMBL" id="PMD19823.1"/>
    </source>
</evidence>
<keyword evidence="2 6" id="KW-0479">Metal-binding</keyword>
<keyword evidence="9" id="KW-1185">Reference proteome</keyword>
<comment type="similarity">
    <text evidence="6">Belongs to the peptidase M3 family.</text>
</comment>
<keyword evidence="5 6" id="KW-0482">Metalloprotease</keyword>
<keyword evidence="4 6" id="KW-0862">Zinc</keyword>
<evidence type="ECO:0000256" key="5">
    <source>
        <dbReference type="ARBA" id="ARBA00023049"/>
    </source>
</evidence>
<accession>A0A2J6Q0K9</accession>
<sequence>MQLLWKSKFDFIIHSSSEEDLRSMDFGVVCKQILEEQTGIFTPSDGKGEIRNNSYLHENLLSSYNTSIYCYLLAKVYSYDIWAKHFAKNPFNKSAARRYRKIVLEHRDTPIHKKPLKNFSTFLISKLFNRPRTHGSPYEIHGAKAEQSPLSRR</sequence>
<dbReference type="OrthoDB" id="3544365at2759"/>
<keyword evidence="3 6" id="KW-0378">Hydrolase</keyword>
<evidence type="ECO:0000256" key="6">
    <source>
        <dbReference type="RuleBase" id="RU003435"/>
    </source>
</evidence>
<dbReference type="STRING" id="1745343.A0A2J6Q0K9"/>
<protein>
    <recommendedName>
        <fullName evidence="7">Peptidase M3A/M3B catalytic domain-containing protein</fullName>
    </recommendedName>
</protein>
<comment type="cofactor">
    <cofactor evidence="6">
        <name>Zn(2+)</name>
        <dbReference type="ChEBI" id="CHEBI:29105"/>
    </cofactor>
    <text evidence="6">Binds 1 zinc ion.</text>
</comment>
<organism evidence="8 9">
    <name type="scientific">Hyaloscypha hepaticicola</name>
    <dbReference type="NCBI Taxonomy" id="2082293"/>
    <lineage>
        <taxon>Eukaryota</taxon>
        <taxon>Fungi</taxon>
        <taxon>Dikarya</taxon>
        <taxon>Ascomycota</taxon>
        <taxon>Pezizomycotina</taxon>
        <taxon>Leotiomycetes</taxon>
        <taxon>Helotiales</taxon>
        <taxon>Hyaloscyphaceae</taxon>
        <taxon>Hyaloscypha</taxon>
    </lineage>
</organism>
<dbReference type="Proteomes" id="UP000235672">
    <property type="component" value="Unassembled WGS sequence"/>
</dbReference>
<evidence type="ECO:0000256" key="4">
    <source>
        <dbReference type="ARBA" id="ARBA00022833"/>
    </source>
</evidence>
<dbReference type="GO" id="GO:0006508">
    <property type="term" value="P:proteolysis"/>
    <property type="evidence" value="ECO:0007669"/>
    <property type="project" value="UniProtKB-KW"/>
</dbReference>
<evidence type="ECO:0000256" key="3">
    <source>
        <dbReference type="ARBA" id="ARBA00022801"/>
    </source>
</evidence>
<reference evidence="8 9" key="1">
    <citation type="submission" date="2016-05" db="EMBL/GenBank/DDBJ databases">
        <title>A degradative enzymes factory behind the ericoid mycorrhizal symbiosis.</title>
        <authorList>
            <consortium name="DOE Joint Genome Institute"/>
            <person name="Martino E."/>
            <person name="Morin E."/>
            <person name="Grelet G."/>
            <person name="Kuo A."/>
            <person name="Kohler A."/>
            <person name="Daghino S."/>
            <person name="Barry K."/>
            <person name="Choi C."/>
            <person name="Cichocki N."/>
            <person name="Clum A."/>
            <person name="Copeland A."/>
            <person name="Hainaut M."/>
            <person name="Haridas S."/>
            <person name="Labutti K."/>
            <person name="Lindquist E."/>
            <person name="Lipzen A."/>
            <person name="Khouja H.-R."/>
            <person name="Murat C."/>
            <person name="Ohm R."/>
            <person name="Olson A."/>
            <person name="Spatafora J."/>
            <person name="Veneault-Fourrey C."/>
            <person name="Henrissat B."/>
            <person name="Grigoriev I."/>
            <person name="Martin F."/>
            <person name="Perotto S."/>
        </authorList>
    </citation>
    <scope>NUCLEOTIDE SEQUENCE [LARGE SCALE GENOMIC DNA]</scope>
    <source>
        <strain evidence="8 9">UAMH 7357</strain>
    </source>
</reference>
<feature type="domain" description="Peptidase M3A/M3B catalytic" evidence="7">
    <location>
        <begin position="7"/>
        <end position="106"/>
    </location>
</feature>
<keyword evidence="1 6" id="KW-0645">Protease</keyword>
<evidence type="ECO:0000256" key="1">
    <source>
        <dbReference type="ARBA" id="ARBA00022670"/>
    </source>
</evidence>
<proteinExistence type="inferred from homology"/>